<evidence type="ECO:0000259" key="1">
    <source>
        <dbReference type="PROSITE" id="PS51857"/>
    </source>
</evidence>
<dbReference type="GO" id="GO:0003676">
    <property type="term" value="F:nucleic acid binding"/>
    <property type="evidence" value="ECO:0007669"/>
    <property type="project" value="InterPro"/>
</dbReference>
<protein>
    <recommendedName>
        <fullName evidence="1">CSD domain-containing protein</fullName>
    </recommendedName>
</protein>
<dbReference type="SUPFAM" id="SSF50249">
    <property type="entry name" value="Nucleic acid-binding proteins"/>
    <property type="match status" value="1"/>
</dbReference>
<feature type="domain" description="CSD" evidence="1">
    <location>
        <begin position="1"/>
        <end position="63"/>
    </location>
</feature>
<dbReference type="Pfam" id="PF00313">
    <property type="entry name" value="CSD"/>
    <property type="match status" value="1"/>
</dbReference>
<evidence type="ECO:0000313" key="3">
    <source>
        <dbReference type="Proteomes" id="UP000026960"/>
    </source>
</evidence>
<dbReference type="PANTHER" id="PTHR46565:SF25">
    <property type="entry name" value="COLD SHOCK DOMAIN PROTEIN 2"/>
    <property type="match status" value="1"/>
</dbReference>
<reference evidence="2" key="1">
    <citation type="journal article" date="2009" name="Rice">
        <title>De Novo Next Generation Sequencing of Plant Genomes.</title>
        <authorList>
            <person name="Rounsley S."/>
            <person name="Marri P.R."/>
            <person name="Yu Y."/>
            <person name="He R."/>
            <person name="Sisneros N."/>
            <person name="Goicoechea J.L."/>
            <person name="Lee S.J."/>
            <person name="Angelova A."/>
            <person name="Kudrna D."/>
            <person name="Luo M."/>
            <person name="Affourtit J."/>
            <person name="Desany B."/>
            <person name="Knight J."/>
            <person name="Niazi F."/>
            <person name="Egholm M."/>
            <person name="Wing R.A."/>
        </authorList>
    </citation>
    <scope>NUCLEOTIDE SEQUENCE [LARGE SCALE GENOMIC DNA]</scope>
    <source>
        <strain evidence="2">cv. IRGC 105608</strain>
    </source>
</reference>
<dbReference type="PROSITE" id="PS51857">
    <property type="entry name" value="CSD_2"/>
    <property type="match status" value="1"/>
</dbReference>
<proteinExistence type="predicted"/>
<sequence length="66" mass="7407">MVKWFDTTKGFDFITLEDGSEDLFVRQSSLKFDGYQSINDGNVIDLSVGSGDDSCTKATHRWIPSQ</sequence>
<reference evidence="2" key="2">
    <citation type="submission" date="2015-03" db="UniProtKB">
        <authorList>
            <consortium name="EnsemblPlants"/>
        </authorList>
    </citation>
    <scope>IDENTIFICATION</scope>
</reference>
<dbReference type="InterPro" id="IPR002059">
    <property type="entry name" value="CSP_DNA-bd"/>
</dbReference>
<dbReference type="HOGENOM" id="CLU_117621_7_1_1"/>
<accession>A0A0D3G4Q3</accession>
<dbReference type="STRING" id="65489.A0A0D3G4Q3"/>
<dbReference type="PANTHER" id="PTHR46565">
    <property type="entry name" value="COLD SHOCK DOMAIN PROTEIN 2"/>
    <property type="match status" value="1"/>
</dbReference>
<dbReference type="InterPro" id="IPR012340">
    <property type="entry name" value="NA-bd_OB-fold"/>
</dbReference>
<dbReference type="EnsemblPlants" id="OBART05G07870.1">
    <property type="protein sequence ID" value="OBART05G07870.1"/>
    <property type="gene ID" value="OBART05G07870"/>
</dbReference>
<dbReference type="PaxDb" id="65489-OBART05G07870.1"/>
<keyword evidence="3" id="KW-1185">Reference proteome</keyword>
<organism evidence="2">
    <name type="scientific">Oryza barthii</name>
    <dbReference type="NCBI Taxonomy" id="65489"/>
    <lineage>
        <taxon>Eukaryota</taxon>
        <taxon>Viridiplantae</taxon>
        <taxon>Streptophyta</taxon>
        <taxon>Embryophyta</taxon>
        <taxon>Tracheophyta</taxon>
        <taxon>Spermatophyta</taxon>
        <taxon>Magnoliopsida</taxon>
        <taxon>Liliopsida</taxon>
        <taxon>Poales</taxon>
        <taxon>Poaceae</taxon>
        <taxon>BOP clade</taxon>
        <taxon>Oryzoideae</taxon>
        <taxon>Oryzeae</taxon>
        <taxon>Oryzinae</taxon>
        <taxon>Oryza</taxon>
    </lineage>
</organism>
<dbReference type="AlphaFoldDB" id="A0A0D3G4Q3"/>
<dbReference type="CDD" id="cd04458">
    <property type="entry name" value="CSP_CDS"/>
    <property type="match status" value="1"/>
</dbReference>
<evidence type="ECO:0000313" key="2">
    <source>
        <dbReference type="EnsemblPlants" id="OBART05G07870.1"/>
    </source>
</evidence>
<dbReference type="Gene3D" id="2.40.50.140">
    <property type="entry name" value="Nucleic acid-binding proteins"/>
    <property type="match status" value="1"/>
</dbReference>
<name>A0A0D3G4Q3_9ORYZ</name>
<dbReference type="Proteomes" id="UP000026960">
    <property type="component" value="Chromosome 5"/>
</dbReference>
<dbReference type="Gramene" id="OBART05G07870.1">
    <property type="protein sequence ID" value="OBART05G07870.1"/>
    <property type="gene ID" value="OBART05G07870"/>
</dbReference>